<evidence type="ECO:0000313" key="12">
    <source>
        <dbReference type="EMBL" id="GGJ95778.1"/>
    </source>
</evidence>
<keyword evidence="4" id="KW-0597">Phosphoprotein</keyword>
<dbReference type="GO" id="GO:0009401">
    <property type="term" value="P:phosphoenolpyruvate-dependent sugar phosphotransferase system"/>
    <property type="evidence" value="ECO:0007669"/>
    <property type="project" value="UniProtKB-KW"/>
</dbReference>
<evidence type="ECO:0000256" key="3">
    <source>
        <dbReference type="ARBA" id="ARBA00022490"/>
    </source>
</evidence>
<evidence type="ECO:0000256" key="6">
    <source>
        <dbReference type="ARBA" id="ARBA00022683"/>
    </source>
</evidence>
<evidence type="ECO:0000256" key="10">
    <source>
        <dbReference type="ARBA" id="ARBA00042072"/>
    </source>
</evidence>
<dbReference type="PANTHER" id="PTHR36203:SF1">
    <property type="entry name" value="ASCORBATE-SPECIFIC PTS SYSTEM EIIA COMPONENT"/>
    <property type="match status" value="1"/>
</dbReference>
<dbReference type="PANTHER" id="PTHR36203">
    <property type="entry name" value="ASCORBATE-SPECIFIC PTS SYSTEM EIIA COMPONENT"/>
    <property type="match status" value="1"/>
</dbReference>
<keyword evidence="13" id="KW-1185">Reference proteome</keyword>
<evidence type="ECO:0000256" key="7">
    <source>
        <dbReference type="ARBA" id="ARBA00022777"/>
    </source>
</evidence>
<dbReference type="Gene3D" id="3.40.930.10">
    <property type="entry name" value="Mannitol-specific EII, Chain A"/>
    <property type="match status" value="1"/>
</dbReference>
<keyword evidence="6" id="KW-0598">Phosphotransferase system</keyword>
<reference evidence="12" key="2">
    <citation type="submission" date="2020-09" db="EMBL/GenBank/DDBJ databases">
        <authorList>
            <person name="Sun Q."/>
            <person name="Ohkuma M."/>
        </authorList>
    </citation>
    <scope>NUCLEOTIDE SEQUENCE</scope>
    <source>
        <strain evidence="12">JCM 12580</strain>
    </source>
</reference>
<comment type="subcellular location">
    <subcellularLocation>
        <location evidence="1">Cytoplasm</location>
    </subcellularLocation>
</comment>
<evidence type="ECO:0000256" key="2">
    <source>
        <dbReference type="ARBA" id="ARBA00022448"/>
    </source>
</evidence>
<dbReference type="InterPro" id="IPR002178">
    <property type="entry name" value="PTS_EIIA_type-2_dom"/>
</dbReference>
<dbReference type="EMBL" id="BMNQ01000021">
    <property type="protein sequence ID" value="GGJ95778.1"/>
    <property type="molecule type" value="Genomic_DNA"/>
</dbReference>
<organism evidence="12 13">
    <name type="scientific">Lentibacillus kapialis</name>
    <dbReference type="NCBI Taxonomy" id="340214"/>
    <lineage>
        <taxon>Bacteria</taxon>
        <taxon>Bacillati</taxon>
        <taxon>Bacillota</taxon>
        <taxon>Bacilli</taxon>
        <taxon>Bacillales</taxon>
        <taxon>Bacillaceae</taxon>
        <taxon>Lentibacillus</taxon>
    </lineage>
</organism>
<comment type="caution">
    <text evidence="12">The sequence shown here is derived from an EMBL/GenBank/DDBJ whole genome shotgun (WGS) entry which is preliminary data.</text>
</comment>
<reference evidence="12" key="1">
    <citation type="journal article" date="2014" name="Int. J. Syst. Evol. Microbiol.">
        <title>Complete genome sequence of Corynebacterium casei LMG S-19264T (=DSM 44701T), isolated from a smear-ripened cheese.</title>
        <authorList>
            <consortium name="US DOE Joint Genome Institute (JGI-PGF)"/>
            <person name="Walter F."/>
            <person name="Albersmeier A."/>
            <person name="Kalinowski J."/>
            <person name="Ruckert C."/>
        </authorList>
    </citation>
    <scope>NUCLEOTIDE SEQUENCE</scope>
    <source>
        <strain evidence="12">JCM 12580</strain>
    </source>
</reference>
<dbReference type="Pfam" id="PF00359">
    <property type="entry name" value="PTS_EIIA_2"/>
    <property type="match status" value="1"/>
</dbReference>
<dbReference type="InterPro" id="IPR051351">
    <property type="entry name" value="Ascorbate-PTS_EIIA_comp"/>
</dbReference>
<sequence>MLEHVLTEEMIQIKRQVNGWEEAIQSAARPLVEHAYVTDDYVNAMIENVNELGPYIVIAPEIAIAHARPDDHVKKIGLSLLKLDQSINFAENSHYASLVFVLAAVDEEQHLDMLSELANVLNDSGKVKQLKESAATSEILNIIHKQ</sequence>
<keyword evidence="5" id="KW-0808">Transferase</keyword>
<dbReference type="CDD" id="cd00211">
    <property type="entry name" value="PTS_IIA_fru"/>
    <property type="match status" value="1"/>
</dbReference>
<evidence type="ECO:0000259" key="11">
    <source>
        <dbReference type="PROSITE" id="PS51094"/>
    </source>
</evidence>
<proteinExistence type="predicted"/>
<protein>
    <recommendedName>
        <fullName evidence="9">Ascorbate-specific PTS system EIIA component</fullName>
    </recommendedName>
    <alternativeName>
        <fullName evidence="10">Ascorbate-specific phosphotransferase enzyme IIA component</fullName>
    </alternativeName>
</protein>
<feature type="domain" description="PTS EIIA type-2" evidence="11">
    <location>
        <begin position="4"/>
        <end position="146"/>
    </location>
</feature>
<dbReference type="InterPro" id="IPR016152">
    <property type="entry name" value="PTrfase/Anion_transptr"/>
</dbReference>
<evidence type="ECO:0000256" key="5">
    <source>
        <dbReference type="ARBA" id="ARBA00022679"/>
    </source>
</evidence>
<evidence type="ECO:0000256" key="4">
    <source>
        <dbReference type="ARBA" id="ARBA00022553"/>
    </source>
</evidence>
<dbReference type="Proteomes" id="UP000658382">
    <property type="component" value="Unassembled WGS sequence"/>
</dbReference>
<dbReference type="SUPFAM" id="SSF55804">
    <property type="entry name" value="Phoshotransferase/anion transport protein"/>
    <property type="match status" value="1"/>
</dbReference>
<keyword evidence="3" id="KW-0963">Cytoplasm</keyword>
<evidence type="ECO:0000256" key="1">
    <source>
        <dbReference type="ARBA" id="ARBA00004496"/>
    </source>
</evidence>
<evidence type="ECO:0000313" key="13">
    <source>
        <dbReference type="Proteomes" id="UP000658382"/>
    </source>
</evidence>
<dbReference type="GO" id="GO:0005737">
    <property type="term" value="C:cytoplasm"/>
    <property type="evidence" value="ECO:0007669"/>
    <property type="project" value="UniProtKB-SubCell"/>
</dbReference>
<name>A0A917PWS8_9BACI</name>
<keyword evidence="7" id="KW-0418">Kinase</keyword>
<evidence type="ECO:0000256" key="9">
    <source>
        <dbReference type="ARBA" id="ARBA00041175"/>
    </source>
</evidence>
<dbReference type="AlphaFoldDB" id="A0A917PWS8"/>
<evidence type="ECO:0000256" key="8">
    <source>
        <dbReference type="ARBA" id="ARBA00037387"/>
    </source>
</evidence>
<dbReference type="PROSITE" id="PS51094">
    <property type="entry name" value="PTS_EIIA_TYPE_2"/>
    <property type="match status" value="1"/>
</dbReference>
<accession>A0A917PWS8</accession>
<comment type="function">
    <text evidence="8">The phosphoenolpyruvate-dependent sugar phosphotransferase system (sugar PTS), a major carbohydrate active transport system, catalyzes the phosphorylation of incoming sugar substrates concomitantly with their translocation across the cell membrane. The enzyme II UlaABC PTS system is involved in ascorbate transport.</text>
</comment>
<dbReference type="GO" id="GO:0016301">
    <property type="term" value="F:kinase activity"/>
    <property type="evidence" value="ECO:0007669"/>
    <property type="project" value="UniProtKB-KW"/>
</dbReference>
<gene>
    <name evidence="12" type="ORF">GCM10007063_17780</name>
</gene>
<keyword evidence="2" id="KW-0813">Transport</keyword>